<feature type="compositionally biased region" description="Polar residues" evidence="1">
    <location>
        <begin position="350"/>
        <end position="362"/>
    </location>
</feature>
<organism evidence="2">
    <name type="scientific">Mucor ambiguus</name>
    <dbReference type="NCBI Taxonomy" id="91626"/>
    <lineage>
        <taxon>Eukaryota</taxon>
        <taxon>Fungi</taxon>
        <taxon>Fungi incertae sedis</taxon>
        <taxon>Mucoromycota</taxon>
        <taxon>Mucoromycotina</taxon>
        <taxon>Mucoromycetes</taxon>
        <taxon>Mucorales</taxon>
        <taxon>Mucorineae</taxon>
        <taxon>Mucoraceae</taxon>
        <taxon>Mucor</taxon>
    </lineage>
</organism>
<feature type="compositionally biased region" description="Polar residues" evidence="1">
    <location>
        <begin position="73"/>
        <end position="96"/>
    </location>
</feature>
<name>A0A0C9LV44_9FUNG</name>
<dbReference type="EMBL" id="DF836401">
    <property type="protein sequence ID" value="GAN06130.1"/>
    <property type="molecule type" value="Genomic_DNA"/>
</dbReference>
<feature type="compositionally biased region" description="Basic residues" evidence="1">
    <location>
        <begin position="496"/>
        <end position="505"/>
    </location>
</feature>
<reference evidence="2" key="1">
    <citation type="submission" date="2014-09" db="EMBL/GenBank/DDBJ databases">
        <title>Draft genome sequence of an oleaginous Mucoromycotina fungus Mucor ambiguus NBRC6742.</title>
        <authorList>
            <person name="Takeda I."/>
            <person name="Yamane N."/>
            <person name="Morita T."/>
            <person name="Tamano K."/>
            <person name="Machida M."/>
            <person name="Baker S."/>
            <person name="Koike H."/>
        </authorList>
    </citation>
    <scope>NUCLEOTIDE SEQUENCE</scope>
    <source>
        <strain evidence="2">NBRC 6742</strain>
    </source>
</reference>
<feature type="compositionally biased region" description="Low complexity" evidence="1">
    <location>
        <begin position="380"/>
        <end position="406"/>
    </location>
</feature>
<sequence>MSELTNNGNSAINPNTAKNRKKKAKKKAKKQNMTDSSNTASEISTPNLTDKENTDPVSLIAETAAPSTAAIVTETQTTPANTSTLTGEGSALATSLPTKPIDTLAGASTTTSNDSPAIITEAQTTPANTSTLTGEGSALATSLPAKPIDKSAATSGNAAPAVITETQTTPAHASALTGEGSALATSLPAKSIDSTGAADTQASTTGPIEGSIHDKNIPAAGPVGPGAAGATAAGATAAGAAIAAATVGASTTTASHSGGSASLPEPLPLSDNVQYAIKSVIASRSIDLHSIVDKIKSNVAAGDYKEKAKLPPNAGTVNNKQAQVPTSVNTDAAVNPKAAVGTPNDAPAAITTNKDTSDSSKNPLKKAAAGVGAAVAGATAAVAGSHKSGNKTTTNTTTDSKINNKSAPLPPTPQSETNATTSDVSKLSENVQYCIKSAVQARSVDVYGIIDSSQKVKRPEAAVGSSTQPTMPSSAKAPDVPKKTTKSPEHRNKPSFLKKKNCIIL</sequence>
<feature type="region of interest" description="Disordered" evidence="1">
    <location>
        <begin position="1"/>
        <end position="96"/>
    </location>
</feature>
<dbReference type="AlphaFoldDB" id="A0A0C9LV44"/>
<feature type="region of interest" description="Disordered" evidence="1">
    <location>
        <begin position="336"/>
        <end position="365"/>
    </location>
</feature>
<evidence type="ECO:0000256" key="1">
    <source>
        <dbReference type="SAM" id="MobiDB-lite"/>
    </source>
</evidence>
<evidence type="ECO:0000313" key="3">
    <source>
        <dbReference type="Proteomes" id="UP000053815"/>
    </source>
</evidence>
<feature type="region of interest" description="Disordered" evidence="1">
    <location>
        <begin position="453"/>
        <end position="505"/>
    </location>
</feature>
<feature type="compositionally biased region" description="Polar residues" evidence="1">
    <location>
        <begin position="414"/>
        <end position="425"/>
    </location>
</feature>
<evidence type="ECO:0000313" key="2">
    <source>
        <dbReference type="EMBL" id="GAN06130.1"/>
    </source>
</evidence>
<feature type="compositionally biased region" description="Polar residues" evidence="1">
    <location>
        <begin position="1"/>
        <end position="16"/>
    </location>
</feature>
<feature type="compositionally biased region" description="Polar residues" evidence="1">
    <location>
        <begin position="464"/>
        <end position="473"/>
    </location>
</feature>
<proteinExistence type="predicted"/>
<gene>
    <name evidence="2" type="ORF">MAM1_0112d05607</name>
</gene>
<protein>
    <submittedName>
        <fullName evidence="2">Uncharacterized protein</fullName>
    </submittedName>
</protein>
<dbReference type="Proteomes" id="UP000053815">
    <property type="component" value="Unassembled WGS sequence"/>
</dbReference>
<feature type="compositionally biased region" description="Basic residues" evidence="1">
    <location>
        <begin position="18"/>
        <end position="30"/>
    </location>
</feature>
<feature type="region of interest" description="Disordered" evidence="1">
    <location>
        <begin position="380"/>
        <end position="425"/>
    </location>
</feature>
<feature type="compositionally biased region" description="Basic and acidic residues" evidence="1">
    <location>
        <begin position="479"/>
        <end position="492"/>
    </location>
</feature>
<accession>A0A0C9LV44</accession>
<feature type="compositionally biased region" description="Polar residues" evidence="1">
    <location>
        <begin position="31"/>
        <end position="48"/>
    </location>
</feature>
<keyword evidence="3" id="KW-1185">Reference proteome</keyword>
<dbReference type="OrthoDB" id="2287261at2759"/>